<gene>
    <name evidence="1" type="ORF">L6164_006381</name>
</gene>
<proteinExistence type="predicted"/>
<sequence length="238" mass="26917">MPRHINCIFCRNRWNSCCSFMCIYLSFLIIIIAVFIFILAVAIWSFTFPSDVTFHVTEASLKQFNLTANNTLFYNLRLNATARNPSKRVTFDYKRITVTASYKENQFDKLNLIVTPFHQAHKNTTSLMLPVIQGQQVLKLKTKEVTEYNEETSAGVYNIDVDLDIRVRKKVGLIKYHESWNLVCNLKVPVSSNDKSVIPFNKTECKGPPNEDTSAAASGFSTFSPTFGSGTGFSASRP</sequence>
<keyword evidence="2" id="KW-1185">Reference proteome</keyword>
<reference evidence="1 2" key="1">
    <citation type="journal article" date="2022" name="DNA Res.">
        <title>Chromosomal-level genome assembly of the orchid tree Bauhinia variegata (Leguminosae; Cercidoideae) supports the allotetraploid origin hypothesis of Bauhinia.</title>
        <authorList>
            <person name="Zhong Y."/>
            <person name="Chen Y."/>
            <person name="Zheng D."/>
            <person name="Pang J."/>
            <person name="Liu Y."/>
            <person name="Luo S."/>
            <person name="Meng S."/>
            <person name="Qian L."/>
            <person name="Wei D."/>
            <person name="Dai S."/>
            <person name="Zhou R."/>
        </authorList>
    </citation>
    <scope>NUCLEOTIDE SEQUENCE [LARGE SCALE GENOMIC DNA]</scope>
    <source>
        <strain evidence="1">BV-YZ2020</strain>
    </source>
</reference>
<name>A0ACB9PUU7_BAUVA</name>
<organism evidence="1 2">
    <name type="scientific">Bauhinia variegata</name>
    <name type="common">Purple orchid tree</name>
    <name type="synonym">Phanera variegata</name>
    <dbReference type="NCBI Taxonomy" id="167791"/>
    <lineage>
        <taxon>Eukaryota</taxon>
        <taxon>Viridiplantae</taxon>
        <taxon>Streptophyta</taxon>
        <taxon>Embryophyta</taxon>
        <taxon>Tracheophyta</taxon>
        <taxon>Spermatophyta</taxon>
        <taxon>Magnoliopsida</taxon>
        <taxon>eudicotyledons</taxon>
        <taxon>Gunneridae</taxon>
        <taxon>Pentapetalae</taxon>
        <taxon>rosids</taxon>
        <taxon>fabids</taxon>
        <taxon>Fabales</taxon>
        <taxon>Fabaceae</taxon>
        <taxon>Cercidoideae</taxon>
        <taxon>Cercideae</taxon>
        <taxon>Bauhiniinae</taxon>
        <taxon>Bauhinia</taxon>
    </lineage>
</organism>
<comment type="caution">
    <text evidence="1">The sequence shown here is derived from an EMBL/GenBank/DDBJ whole genome shotgun (WGS) entry which is preliminary data.</text>
</comment>
<accession>A0ACB9PUU7</accession>
<protein>
    <submittedName>
        <fullName evidence="1">Uncharacterized protein</fullName>
    </submittedName>
</protein>
<dbReference type="EMBL" id="CM039428">
    <property type="protein sequence ID" value="KAI4352095.1"/>
    <property type="molecule type" value="Genomic_DNA"/>
</dbReference>
<evidence type="ECO:0000313" key="2">
    <source>
        <dbReference type="Proteomes" id="UP000828941"/>
    </source>
</evidence>
<evidence type="ECO:0000313" key="1">
    <source>
        <dbReference type="EMBL" id="KAI4352095.1"/>
    </source>
</evidence>
<dbReference type="Proteomes" id="UP000828941">
    <property type="component" value="Chromosome 3"/>
</dbReference>